<dbReference type="EMBL" id="AP014836">
    <property type="protein sequence ID" value="BAW81058.1"/>
    <property type="molecule type" value="Genomic_DNA"/>
</dbReference>
<dbReference type="GO" id="GO:0004519">
    <property type="term" value="F:endonuclease activity"/>
    <property type="evidence" value="ECO:0007669"/>
    <property type="project" value="UniProtKB-KW"/>
</dbReference>
<dbReference type="PIRSF" id="PIRSF015855">
    <property type="entry name" value="TypeIII_Mtase_mKpnI"/>
    <property type="match status" value="1"/>
</dbReference>
<proteinExistence type="inferred from homology"/>
<dbReference type="InterPro" id="IPR002941">
    <property type="entry name" value="DNA_methylase_N4/N6"/>
</dbReference>
<evidence type="ECO:0000256" key="2">
    <source>
        <dbReference type="ARBA" id="ARBA00011900"/>
    </source>
</evidence>
<dbReference type="PROSITE" id="PS00092">
    <property type="entry name" value="N6_MTASE"/>
    <property type="match status" value="1"/>
</dbReference>
<dbReference type="Proteomes" id="UP000243679">
    <property type="component" value="Chromosome"/>
</dbReference>
<dbReference type="InterPro" id="IPR002052">
    <property type="entry name" value="DNA_methylase_N6_adenine_CS"/>
</dbReference>
<dbReference type="PRINTS" id="PR00506">
    <property type="entry name" value="D21N6MTFRASE"/>
</dbReference>
<dbReference type="SUPFAM" id="SSF53335">
    <property type="entry name" value="S-adenosyl-L-methionine-dependent methyltransferases"/>
    <property type="match status" value="1"/>
</dbReference>
<dbReference type="GO" id="GO:0032259">
    <property type="term" value="P:methylation"/>
    <property type="evidence" value="ECO:0007669"/>
    <property type="project" value="UniProtKB-KW"/>
</dbReference>
<evidence type="ECO:0000259" key="7">
    <source>
        <dbReference type="Pfam" id="PF01555"/>
    </source>
</evidence>
<evidence type="ECO:0000256" key="1">
    <source>
        <dbReference type="ARBA" id="ARBA00006594"/>
    </source>
</evidence>
<evidence type="ECO:0000256" key="4">
    <source>
        <dbReference type="ARBA" id="ARBA00022679"/>
    </source>
</evidence>
<reference evidence="8 9" key="1">
    <citation type="journal article" date="2017" name="ISME J.">
        <title>An acid-tolerant ammonia-oxidizing ?-proteobacterium from soil.</title>
        <authorList>
            <person name="Hayatsu M."/>
            <person name="Tago K."/>
            <person name="Uchiyama I."/>
            <person name="Toyoda A."/>
            <person name="Wang Y."/>
            <person name="Shimomura Y."/>
            <person name="Okubo T."/>
            <person name="Kurisu F."/>
            <person name="Hirono Y."/>
            <person name="Nonaka K."/>
            <person name="Akiyama H."/>
            <person name="Itoh T."/>
            <person name="Takami H."/>
        </authorList>
    </citation>
    <scope>NUCLEOTIDE SEQUENCE [LARGE SCALE GENOMIC DNA]</scope>
    <source>
        <strain evidence="8 9">TAO100</strain>
    </source>
</reference>
<keyword evidence="4" id="KW-0808">Transferase</keyword>
<dbReference type="AlphaFoldDB" id="A0A1Q2SPI9"/>
<keyword evidence="9" id="KW-1185">Reference proteome</keyword>
<keyword evidence="8" id="KW-0255">Endonuclease</keyword>
<name>A0A1Q2SPI9_9GAMM</name>
<keyword evidence="8" id="KW-0540">Nuclease</keyword>
<keyword evidence="5" id="KW-0949">S-adenosyl-L-methionine</keyword>
<evidence type="ECO:0000256" key="5">
    <source>
        <dbReference type="ARBA" id="ARBA00022691"/>
    </source>
</evidence>
<dbReference type="Gene3D" id="3.40.50.150">
    <property type="entry name" value="Vaccinia Virus protein VP39"/>
    <property type="match status" value="1"/>
</dbReference>
<feature type="domain" description="DNA methylase N-4/N-6" evidence="7">
    <location>
        <begin position="116"/>
        <end position="432"/>
    </location>
</feature>
<dbReference type="GO" id="GO:0008170">
    <property type="term" value="F:N-methyltransferase activity"/>
    <property type="evidence" value="ECO:0007669"/>
    <property type="project" value="InterPro"/>
</dbReference>
<keyword evidence="3" id="KW-0489">Methyltransferase</keyword>
<protein>
    <recommendedName>
        <fullName evidence="2">site-specific DNA-methyltransferase (adenine-specific)</fullName>
        <ecNumber evidence="2">2.1.1.72</ecNumber>
    </recommendedName>
</protein>
<keyword evidence="8" id="KW-0378">Hydrolase</keyword>
<dbReference type="InterPro" id="IPR002295">
    <property type="entry name" value="N4/N6-MTase_EcoPI_Mod-like"/>
</dbReference>
<dbReference type="EC" id="2.1.1.72" evidence="2"/>
<organism evidence="8 9">
    <name type="scientific">Candidatus Nitrosoglobus terrae</name>
    <dbReference type="NCBI Taxonomy" id="1630141"/>
    <lineage>
        <taxon>Bacteria</taxon>
        <taxon>Pseudomonadati</taxon>
        <taxon>Pseudomonadota</taxon>
        <taxon>Gammaproteobacteria</taxon>
        <taxon>Chromatiales</taxon>
        <taxon>Chromatiaceae</taxon>
        <taxon>Candidatus Nitrosoglobus</taxon>
    </lineage>
</organism>
<evidence type="ECO:0000313" key="8">
    <source>
        <dbReference type="EMBL" id="BAW81058.1"/>
    </source>
</evidence>
<dbReference type="KEGG" id="ntt:TAO_1688"/>
<gene>
    <name evidence="8" type="ORF">TAO_1688</name>
</gene>
<dbReference type="GO" id="GO:0009007">
    <property type="term" value="F:site-specific DNA-methyltransferase (adenine-specific) activity"/>
    <property type="evidence" value="ECO:0007669"/>
    <property type="project" value="UniProtKB-EC"/>
</dbReference>
<dbReference type="InterPro" id="IPR029063">
    <property type="entry name" value="SAM-dependent_MTases_sf"/>
</dbReference>
<evidence type="ECO:0000256" key="3">
    <source>
        <dbReference type="ARBA" id="ARBA00022603"/>
    </source>
</evidence>
<dbReference type="GO" id="GO:0003677">
    <property type="term" value="F:DNA binding"/>
    <property type="evidence" value="ECO:0007669"/>
    <property type="project" value="InterPro"/>
</dbReference>
<comment type="catalytic activity">
    <reaction evidence="6">
        <text>a 2'-deoxyadenosine in DNA + S-adenosyl-L-methionine = an N(6)-methyl-2'-deoxyadenosine in DNA + S-adenosyl-L-homocysteine + H(+)</text>
        <dbReference type="Rhea" id="RHEA:15197"/>
        <dbReference type="Rhea" id="RHEA-COMP:12418"/>
        <dbReference type="Rhea" id="RHEA-COMP:12419"/>
        <dbReference type="ChEBI" id="CHEBI:15378"/>
        <dbReference type="ChEBI" id="CHEBI:57856"/>
        <dbReference type="ChEBI" id="CHEBI:59789"/>
        <dbReference type="ChEBI" id="CHEBI:90615"/>
        <dbReference type="ChEBI" id="CHEBI:90616"/>
        <dbReference type="EC" id="2.1.1.72"/>
    </reaction>
</comment>
<sequence>MNNQTPPNISHSPDALAQRKQELLDLFKQAAPELIRDNHLDLNALKALLGEDRLTQKEHYELSWAGKSAARREIQKTTSHTLRPAANNPEHAQHMLIEGENLEVLRVLQKSYYGKVKMIYIDPPYNTGNDSFVYPDDYSETLEAYRQRTGEIDEQGLLNKQSLWKKNSKENGHYHSVWLSMMYPRLYLARNLLRDDGVIFISIDDNEAANLKLLCDEVFGEENFVSTIIWRKKYGLQNDAKYFSISHENLIVFAKDKLKFRLNLVERTEEQDNRYKNIDDDSRGAWKSADLSVGRVTEKDRYKIITPSGREILPPEGRSWVVSEDKFKEMVEDNRIWFGKTGNNVPSVKKFLSEVKQGLTPSTFWDYDEVGHTDGSNKALKRIFNNQAFFDYPKPVEYLKKILTIGCNSDGIILDFFAGSGTTAHAVMALNLEDGGNRQCILVQLPEKLAENSEAYKAGYRTIADITRARIDKVMAKLKAEYPDKTQDLACAYFTLAPSNFKVWRSDLNSVEEIEQQLEAFQKTEKAPAADGQDNLQTNMLTELLLKNGLGVLGVHAIGKATSMAGVTVHRVLMPDDKRLWLCFEPYSEGLKEEIVKAKPAQVILLNSCFTGDNKDEALSNLQLELAGLDIGLWVI</sequence>
<evidence type="ECO:0000256" key="6">
    <source>
        <dbReference type="ARBA" id="ARBA00047942"/>
    </source>
</evidence>
<evidence type="ECO:0000313" key="9">
    <source>
        <dbReference type="Proteomes" id="UP000243679"/>
    </source>
</evidence>
<comment type="similarity">
    <text evidence="1">Belongs to the N(4)/N(6)-methyltransferase family.</text>
</comment>
<accession>A0A1Q2SPI9</accession>
<dbReference type="Pfam" id="PF01555">
    <property type="entry name" value="N6_N4_Mtase"/>
    <property type="match status" value="1"/>
</dbReference>
<dbReference type="REBASE" id="177245">
    <property type="entry name" value="M.Nte100ORF1688P"/>
</dbReference>